<gene>
    <name evidence="1" type="ORF">MgSA37_03096</name>
</gene>
<dbReference type="AlphaFoldDB" id="A0A0X8X4E1"/>
<dbReference type="Proteomes" id="UP000218263">
    <property type="component" value="Chromosome"/>
</dbReference>
<dbReference type="KEGG" id="mgot:MgSA37_03096"/>
<dbReference type="EMBL" id="AP017313">
    <property type="protein sequence ID" value="BAU54917.1"/>
    <property type="molecule type" value="Genomic_DNA"/>
</dbReference>
<proteinExistence type="predicted"/>
<name>A0A0X8X4E1_9SPHI</name>
<dbReference type="OrthoDB" id="798543at2"/>
<keyword evidence="2" id="KW-1185">Reference proteome</keyword>
<evidence type="ECO:0000313" key="2">
    <source>
        <dbReference type="Proteomes" id="UP000218263"/>
    </source>
</evidence>
<accession>A0A0X8X4E1</accession>
<reference evidence="1 2" key="1">
    <citation type="submission" date="2015-12" db="EMBL/GenBank/DDBJ databases">
        <title>Genome sequence of Mucilaginibacter gotjawali.</title>
        <authorList>
            <person name="Lee J.S."/>
            <person name="Lee K.C."/>
            <person name="Kim K.K."/>
            <person name="Lee B.W."/>
        </authorList>
    </citation>
    <scope>NUCLEOTIDE SEQUENCE [LARGE SCALE GENOMIC DNA]</scope>
    <source>
        <strain evidence="1 2">SA3-7</strain>
    </source>
</reference>
<sequence>MLKQLSIKREYLLVAASILLLIISYHLAFKKTIEAWQEHNRLNKELMQSAGVDLQPAYLNRKNHNIGQIINFYKTDTVAFRSSAISAIASIAEKENVKLSEVPTQDPIYHTDKFIIQKLDFEGDYFALTRMLNQLQATKGIGVCRSATFRVITTRTTVAEVKKLVLEVYLETVK</sequence>
<dbReference type="RefSeq" id="WP_096353038.1">
    <property type="nucleotide sequence ID" value="NZ_AP017313.1"/>
</dbReference>
<evidence type="ECO:0000313" key="1">
    <source>
        <dbReference type="EMBL" id="BAU54917.1"/>
    </source>
</evidence>
<protein>
    <submittedName>
        <fullName evidence="1">Uncharacterized protein</fullName>
    </submittedName>
</protein>
<organism evidence="1 2">
    <name type="scientific">Mucilaginibacter gotjawali</name>
    <dbReference type="NCBI Taxonomy" id="1550579"/>
    <lineage>
        <taxon>Bacteria</taxon>
        <taxon>Pseudomonadati</taxon>
        <taxon>Bacteroidota</taxon>
        <taxon>Sphingobacteriia</taxon>
        <taxon>Sphingobacteriales</taxon>
        <taxon>Sphingobacteriaceae</taxon>
        <taxon>Mucilaginibacter</taxon>
    </lineage>
</organism>